<keyword evidence="2" id="KW-1185">Reference proteome</keyword>
<proteinExistence type="predicted"/>
<accession>A0A8J2PDT1</accession>
<evidence type="ECO:0000313" key="2">
    <source>
        <dbReference type="Proteomes" id="UP000708208"/>
    </source>
</evidence>
<organism evidence="1 2">
    <name type="scientific">Allacma fusca</name>
    <dbReference type="NCBI Taxonomy" id="39272"/>
    <lineage>
        <taxon>Eukaryota</taxon>
        <taxon>Metazoa</taxon>
        <taxon>Ecdysozoa</taxon>
        <taxon>Arthropoda</taxon>
        <taxon>Hexapoda</taxon>
        <taxon>Collembola</taxon>
        <taxon>Symphypleona</taxon>
        <taxon>Sminthuridae</taxon>
        <taxon>Allacma</taxon>
    </lineage>
</organism>
<evidence type="ECO:0000313" key="1">
    <source>
        <dbReference type="EMBL" id="CAG7817933.1"/>
    </source>
</evidence>
<dbReference type="EMBL" id="CAJVCH010407406">
    <property type="protein sequence ID" value="CAG7817933.1"/>
    <property type="molecule type" value="Genomic_DNA"/>
</dbReference>
<reference evidence="1" key="1">
    <citation type="submission" date="2021-06" db="EMBL/GenBank/DDBJ databases">
        <authorList>
            <person name="Hodson N. C."/>
            <person name="Mongue J. A."/>
            <person name="Jaron S. K."/>
        </authorList>
    </citation>
    <scope>NUCLEOTIDE SEQUENCE</scope>
</reference>
<comment type="caution">
    <text evidence="1">The sequence shown here is derived from an EMBL/GenBank/DDBJ whole genome shotgun (WGS) entry which is preliminary data.</text>
</comment>
<name>A0A8J2PDT1_9HEXA</name>
<feature type="non-terminal residue" evidence="1">
    <location>
        <position position="69"/>
    </location>
</feature>
<dbReference type="Proteomes" id="UP000708208">
    <property type="component" value="Unassembled WGS sequence"/>
</dbReference>
<gene>
    <name evidence="1" type="ORF">AFUS01_LOCUS28469</name>
</gene>
<protein>
    <submittedName>
        <fullName evidence="1">Uncharacterized protein</fullName>
    </submittedName>
</protein>
<sequence>MGNIITKYWRENNEDLRNNRSIETDQNVVEGICHLPSSSRTSSGFRNGTVPVRTRNFGPFWSVPWSVPV</sequence>
<dbReference type="AlphaFoldDB" id="A0A8J2PDT1"/>